<dbReference type="STRING" id="70448.A0A090M1Q3"/>
<accession>A0A090M1Q3</accession>
<dbReference type="PANTHER" id="PTHR13563:SF13">
    <property type="entry name" value="TRNA METHYLTRANSFERASE 10 HOMOLOG A"/>
    <property type="match status" value="1"/>
</dbReference>
<dbReference type="OrthoDB" id="498646at2759"/>
<keyword evidence="2" id="KW-0489">Methyltransferase</keyword>
<comment type="catalytic activity">
    <reaction evidence="5">
        <text>guanosine(9) in tRNA + S-adenosyl-L-methionine = N(1)-methylguanosine(9) in tRNA + S-adenosyl-L-homocysteine + H(+)</text>
        <dbReference type="Rhea" id="RHEA:43156"/>
        <dbReference type="Rhea" id="RHEA-COMP:10367"/>
        <dbReference type="Rhea" id="RHEA-COMP:10368"/>
        <dbReference type="ChEBI" id="CHEBI:15378"/>
        <dbReference type="ChEBI" id="CHEBI:57856"/>
        <dbReference type="ChEBI" id="CHEBI:59789"/>
        <dbReference type="ChEBI" id="CHEBI:73542"/>
        <dbReference type="ChEBI" id="CHEBI:74269"/>
        <dbReference type="EC" id="2.1.1.221"/>
    </reaction>
</comment>
<evidence type="ECO:0000313" key="8">
    <source>
        <dbReference type="Proteomes" id="UP000009170"/>
    </source>
</evidence>
<evidence type="ECO:0000313" key="7">
    <source>
        <dbReference type="EMBL" id="CEF98121.1"/>
    </source>
</evidence>
<dbReference type="InterPro" id="IPR038459">
    <property type="entry name" value="MT_TRM10-typ_sf"/>
</dbReference>
<dbReference type="GO" id="GO:0052905">
    <property type="term" value="F:tRNA (guanosine(9)-N1)-methyltransferase activity"/>
    <property type="evidence" value="ECO:0007669"/>
    <property type="project" value="UniProtKB-EC"/>
</dbReference>
<reference evidence="8" key="1">
    <citation type="journal article" date="2006" name="Proc. Natl. Acad. Sci. U.S.A.">
        <title>Genome analysis of the smallest free-living eukaryote Ostreococcus tauri unveils many unique features.</title>
        <authorList>
            <person name="Derelle E."/>
            <person name="Ferraz C."/>
            <person name="Rombauts S."/>
            <person name="Rouze P."/>
            <person name="Worden A.Z."/>
            <person name="Robbens S."/>
            <person name="Partensky F."/>
            <person name="Degroeve S."/>
            <person name="Echeynie S."/>
            <person name="Cooke R."/>
            <person name="Saeys Y."/>
            <person name="Wuyts J."/>
            <person name="Jabbari K."/>
            <person name="Bowler C."/>
            <person name="Panaud O."/>
            <person name="Piegu B."/>
            <person name="Ball S.G."/>
            <person name="Ral J.-P."/>
            <person name="Bouget F.-Y."/>
            <person name="Piganeau G."/>
            <person name="De Baets B."/>
            <person name="Picard A."/>
            <person name="Delseny M."/>
            <person name="Demaille J."/>
            <person name="Van de Peer Y."/>
            <person name="Moreau H."/>
        </authorList>
    </citation>
    <scope>NUCLEOTIDE SEQUENCE [LARGE SCALE GENOMIC DNA]</scope>
    <source>
        <strain evidence="8">OTTH 0595 / CCAP 157/2 / RCC745</strain>
    </source>
</reference>
<organism evidence="7 8">
    <name type="scientific">Ostreococcus tauri</name>
    <name type="common">Marine green alga</name>
    <dbReference type="NCBI Taxonomy" id="70448"/>
    <lineage>
        <taxon>Eukaryota</taxon>
        <taxon>Viridiplantae</taxon>
        <taxon>Chlorophyta</taxon>
        <taxon>Mamiellophyceae</taxon>
        <taxon>Mamiellales</taxon>
        <taxon>Bathycoccaceae</taxon>
        <taxon>Ostreococcus</taxon>
    </lineage>
</organism>
<keyword evidence="8" id="KW-1185">Reference proteome</keyword>
<dbReference type="InterPro" id="IPR029063">
    <property type="entry name" value="SAM-dependent_MTases_sf"/>
</dbReference>
<evidence type="ECO:0000256" key="5">
    <source>
        <dbReference type="ARBA" id="ARBA00048434"/>
    </source>
</evidence>
<dbReference type="AlphaFoldDB" id="A0A090M1Q3"/>
<reference evidence="7 8" key="2">
    <citation type="journal article" date="2014" name="BMC Genomics">
        <title>An improved genome of the model marine alga Ostreococcus tauri unfolds by assessing Illumina de novo assemblies.</title>
        <authorList>
            <person name="Blanc-Mathieu R."/>
            <person name="Verhelst B."/>
            <person name="Derelle E."/>
            <person name="Rombauts S."/>
            <person name="Bouget F.Y."/>
            <person name="Carre I."/>
            <person name="Chateau A."/>
            <person name="Eyre-Walker A."/>
            <person name="Grimsley N."/>
            <person name="Moreau H."/>
            <person name="Piegu B."/>
            <person name="Rivals E."/>
            <person name="Schackwitz W."/>
            <person name="Van de Peer Y."/>
            <person name="Piganeau G."/>
        </authorList>
    </citation>
    <scope>NUCLEOTIDE SEQUENCE [LARGE SCALE GENOMIC DNA]</scope>
    <source>
        <strain evidence="8">OTTH 0595 / CCAP 157/2 / RCC745</strain>
    </source>
</reference>
<dbReference type="PANTHER" id="PTHR13563">
    <property type="entry name" value="TRNA (GUANINE-9-) METHYLTRANSFERASE"/>
    <property type="match status" value="1"/>
</dbReference>
<dbReference type="Gene3D" id="3.40.1280.30">
    <property type="match status" value="1"/>
</dbReference>
<feature type="domain" description="SAM-dependent MTase TRM10-type" evidence="6">
    <location>
        <begin position="463"/>
        <end position="660"/>
    </location>
</feature>
<comment type="caution">
    <text evidence="7">The sequence shown here is derived from an EMBL/GenBank/DDBJ whole genome shotgun (WGS) entry which is preliminary data.</text>
</comment>
<evidence type="ECO:0000256" key="1">
    <source>
        <dbReference type="ARBA" id="ARBA00012797"/>
    </source>
</evidence>
<dbReference type="PROSITE" id="PS51675">
    <property type="entry name" value="SAM_MT_TRM10"/>
    <property type="match status" value="1"/>
</dbReference>
<dbReference type="CDD" id="cd18089">
    <property type="entry name" value="SPOUT_Trm10-like"/>
    <property type="match status" value="1"/>
</dbReference>
<evidence type="ECO:0000259" key="6">
    <source>
        <dbReference type="PROSITE" id="PS51675"/>
    </source>
</evidence>
<dbReference type="SUPFAM" id="SSF53335">
    <property type="entry name" value="S-adenosyl-L-methionine-dependent methyltransferases"/>
    <property type="match status" value="1"/>
</dbReference>
<keyword evidence="3" id="KW-0808">Transferase</keyword>
<dbReference type="InterPro" id="IPR028564">
    <property type="entry name" value="MT_TRM10-typ"/>
</dbReference>
<dbReference type="KEGG" id="ota:OT_ostta05g04260"/>
<evidence type="ECO:0000256" key="3">
    <source>
        <dbReference type="ARBA" id="ARBA00022679"/>
    </source>
</evidence>
<dbReference type="EMBL" id="CAID01000005">
    <property type="protein sequence ID" value="CEF98121.1"/>
    <property type="molecule type" value="Genomic_DNA"/>
</dbReference>
<proteinExistence type="predicted"/>
<sequence>MARARAIGVDVRARVHGRARAFEGATRAVRTRASRSSKSGAFPSTAPFDRDVDDAIARWGVDVDDLGRRASTLWPRAASVDARWTRMGLGRKNENLYNARAMETVAMTSSARGMCVGMFTFDASGGWTGARAAEGLRAELAPMACAATAEDALRETEGLAVRVDGAVAFHHECVMRNPTRMSSDAVSKGFRSVVSTWGTEGLRDARDAGEEAKTTRFALVECAEGYVFGLVTYAPSRVNDRAVEWARKPRHFSAGTRAELALACVNVATAHDVESFDAVHGDAVVIDPCCGSGTMLYAAWTRGFAAAAQNVGHFVARTGSEHSPSIIERDALSANAFDDAYGSNRRKRVIVSNLPFGRRVAIGGGDGDGRGAPGSTASEYAPLLEAFRDAADRHVYISGVPIAEKMRELGYENVSEVSLCRFGRSFMTAALGKTASEPLRPDVLFTVEQALENAAGKNEKRRSARKAKKASVDVDARFADPNALRVAVDVSYEQDSARARRSVAKQLCECVGVAHREDALAMTYCAFQGDIAQEAREFFFSDGWTSVRTESRAVEDAFDPSSVVYLSPDATDVLDEVRSDKVYVIGGIVDLATRGIPTSLTRATSARLETRRLPIREHRPDQTHTVLNIDAVVKILCARHRGESWTEVFERELPRRQAYERPKRNKRPIPSTPV</sequence>
<dbReference type="GeneID" id="9834520"/>
<name>A0A090M1Q3_OSTTA</name>
<dbReference type="Gene3D" id="3.40.50.150">
    <property type="entry name" value="Vaccinia Virus protein VP39"/>
    <property type="match status" value="1"/>
</dbReference>
<keyword evidence="4" id="KW-0949">S-adenosyl-L-methionine</keyword>
<dbReference type="GO" id="GO:0005634">
    <property type="term" value="C:nucleus"/>
    <property type="evidence" value="ECO:0007669"/>
    <property type="project" value="TreeGrafter"/>
</dbReference>
<protein>
    <recommendedName>
        <fullName evidence="1">tRNA (guanine(9)-N(1))-methyltransferase</fullName>
        <ecNumber evidence="1">2.1.1.221</ecNumber>
    </recommendedName>
</protein>
<evidence type="ECO:0000256" key="2">
    <source>
        <dbReference type="ARBA" id="ARBA00022603"/>
    </source>
</evidence>
<dbReference type="InterPro" id="IPR007356">
    <property type="entry name" value="tRNA_m1G_MeTrfase_euk"/>
</dbReference>
<dbReference type="GO" id="GO:0000049">
    <property type="term" value="F:tRNA binding"/>
    <property type="evidence" value="ECO:0007669"/>
    <property type="project" value="TreeGrafter"/>
</dbReference>
<evidence type="ECO:0000256" key="4">
    <source>
        <dbReference type="ARBA" id="ARBA00022691"/>
    </source>
</evidence>
<dbReference type="InParanoid" id="A0A090M1Q3"/>
<dbReference type="GO" id="GO:0002939">
    <property type="term" value="P:tRNA N1-guanine methylation"/>
    <property type="evidence" value="ECO:0007669"/>
    <property type="project" value="TreeGrafter"/>
</dbReference>
<dbReference type="Proteomes" id="UP000009170">
    <property type="component" value="Unassembled WGS sequence"/>
</dbReference>
<dbReference type="EC" id="2.1.1.221" evidence="1"/>
<dbReference type="RefSeq" id="XP_022839093.1">
    <property type="nucleotide sequence ID" value="XM_022984353.1"/>
</dbReference>
<gene>
    <name evidence="7" type="ORF">OT_ostta05g04260</name>
</gene>